<evidence type="ECO:0000313" key="1">
    <source>
        <dbReference type="EMBL" id="WIF96798.1"/>
    </source>
</evidence>
<proteinExistence type="predicted"/>
<dbReference type="RefSeq" id="WP_231417062.1">
    <property type="nucleotide sequence ID" value="NZ_CP126446.1"/>
</dbReference>
<sequence length="217" mass="24547">MKKIGAIAVLTLVILFVIFVLEPKRDPINTTEKVFHETSESNSEGKDFLKTFDESTEEGVTSYRLEAHDGEKQVTYGGVATGVTIKPKMTFQIKEKGDEWEAVPLQFSVEAGEGVRVLEEEWEKELTGTYSYTKSISVKGDKPLRRALPVGQAKKLAEETTVTFQFPSENYNTLQELLDEKDDSKMFEAIYNPNFTFDQVITFTLVDPDHVFVKVES</sequence>
<keyword evidence="2" id="KW-1185">Reference proteome</keyword>
<evidence type="ECO:0000313" key="2">
    <source>
        <dbReference type="Proteomes" id="UP001236652"/>
    </source>
</evidence>
<organism evidence="1 2">
    <name type="scientific">Pontibacillus chungwhensis</name>
    <dbReference type="NCBI Taxonomy" id="265426"/>
    <lineage>
        <taxon>Bacteria</taxon>
        <taxon>Bacillati</taxon>
        <taxon>Bacillota</taxon>
        <taxon>Bacilli</taxon>
        <taxon>Bacillales</taxon>
        <taxon>Bacillaceae</taxon>
        <taxon>Pontibacillus</taxon>
    </lineage>
</organism>
<gene>
    <name evidence="1" type="ORF">QNI29_13680</name>
</gene>
<dbReference type="EMBL" id="CP126446">
    <property type="protein sequence ID" value="WIF96798.1"/>
    <property type="molecule type" value="Genomic_DNA"/>
</dbReference>
<accession>A0ABY8UTP6</accession>
<dbReference type="Proteomes" id="UP001236652">
    <property type="component" value="Chromosome"/>
</dbReference>
<protein>
    <submittedName>
        <fullName evidence="1">Uncharacterized protein</fullName>
    </submittedName>
</protein>
<name>A0ABY8UTP6_9BACI</name>
<reference evidence="1 2" key="1">
    <citation type="submission" date="2023-05" db="EMBL/GenBank/DDBJ databases">
        <title>Comparative genomics reveals the evidence of polycyclic aromatic hydrocarbons degradation in moderately halophilic genus Pontibacillus.</title>
        <authorList>
            <person name="Yang H."/>
            <person name="Qian Z."/>
        </authorList>
    </citation>
    <scope>NUCLEOTIDE SEQUENCE [LARGE SCALE GENOMIC DNA]</scope>
    <source>
        <strain evidence="2">HN14</strain>
    </source>
</reference>